<feature type="transmembrane region" description="Helical" evidence="3">
    <location>
        <begin position="489"/>
        <end position="510"/>
    </location>
</feature>
<evidence type="ECO:0000256" key="1">
    <source>
        <dbReference type="SAM" id="Coils"/>
    </source>
</evidence>
<keyword evidence="3" id="KW-0472">Membrane</keyword>
<dbReference type="PROSITE" id="PS50097">
    <property type="entry name" value="BTB"/>
    <property type="match status" value="1"/>
</dbReference>
<feature type="compositionally biased region" description="Polar residues" evidence="2">
    <location>
        <begin position="471"/>
        <end position="482"/>
    </location>
</feature>
<feature type="compositionally biased region" description="Pro residues" evidence="2">
    <location>
        <begin position="825"/>
        <end position="836"/>
    </location>
</feature>
<protein>
    <recommendedName>
        <fullName evidence="4">BTB domain-containing protein</fullName>
    </recommendedName>
</protein>
<dbReference type="GeneID" id="34593567"/>
<dbReference type="RefSeq" id="XP_022495624.1">
    <property type="nucleotide sequence ID" value="XM_022648437.1"/>
</dbReference>
<feature type="compositionally biased region" description="Low complexity" evidence="2">
    <location>
        <begin position="375"/>
        <end position="410"/>
    </location>
</feature>
<organism evidence="5 6">
    <name type="scientific">Fonsecaea nubica</name>
    <dbReference type="NCBI Taxonomy" id="856822"/>
    <lineage>
        <taxon>Eukaryota</taxon>
        <taxon>Fungi</taxon>
        <taxon>Dikarya</taxon>
        <taxon>Ascomycota</taxon>
        <taxon>Pezizomycotina</taxon>
        <taxon>Eurotiomycetes</taxon>
        <taxon>Chaetothyriomycetidae</taxon>
        <taxon>Chaetothyriales</taxon>
        <taxon>Herpotrichiellaceae</taxon>
        <taxon>Fonsecaea</taxon>
    </lineage>
</organism>
<feature type="region of interest" description="Disordered" evidence="2">
    <location>
        <begin position="374"/>
        <end position="482"/>
    </location>
</feature>
<feature type="compositionally biased region" description="Polar residues" evidence="2">
    <location>
        <begin position="277"/>
        <end position="295"/>
    </location>
</feature>
<name>A0A178C8J8_9EURO</name>
<comment type="caution">
    <text evidence="5">The sequence shown here is derived from an EMBL/GenBank/DDBJ whole genome shotgun (WGS) entry which is preliminary data.</text>
</comment>
<evidence type="ECO:0000313" key="5">
    <source>
        <dbReference type="EMBL" id="OAL26299.1"/>
    </source>
</evidence>
<feature type="compositionally biased region" description="Polar residues" evidence="2">
    <location>
        <begin position="730"/>
        <end position="746"/>
    </location>
</feature>
<keyword evidence="3" id="KW-0812">Transmembrane</keyword>
<evidence type="ECO:0000259" key="4">
    <source>
        <dbReference type="PROSITE" id="PS50097"/>
    </source>
</evidence>
<dbReference type="PANTHER" id="PTHR47843:SF5">
    <property type="entry name" value="BTB_POZ DOMAIN PROTEIN"/>
    <property type="match status" value="1"/>
</dbReference>
<feature type="compositionally biased region" description="Low complexity" evidence="2">
    <location>
        <begin position="661"/>
        <end position="682"/>
    </location>
</feature>
<feature type="region of interest" description="Disordered" evidence="2">
    <location>
        <begin position="265"/>
        <end position="312"/>
    </location>
</feature>
<dbReference type="Proteomes" id="UP000185904">
    <property type="component" value="Unassembled WGS sequence"/>
</dbReference>
<keyword evidence="3" id="KW-1133">Transmembrane helix</keyword>
<feature type="region of interest" description="Disordered" evidence="2">
    <location>
        <begin position="800"/>
        <end position="842"/>
    </location>
</feature>
<feature type="coiled-coil region" evidence="1">
    <location>
        <begin position="211"/>
        <end position="245"/>
    </location>
</feature>
<dbReference type="Pfam" id="PF00651">
    <property type="entry name" value="BTB"/>
    <property type="match status" value="1"/>
</dbReference>
<accession>A0A178C8J8</accession>
<gene>
    <name evidence="5" type="ORF">AYO20_10176</name>
</gene>
<reference evidence="5 6" key="1">
    <citation type="submission" date="2016-03" db="EMBL/GenBank/DDBJ databases">
        <title>The draft genome sequence of Fonsecaea nubica causative agent of cutaneous subcutaneous infection in human host.</title>
        <authorList>
            <person name="Costa F."/>
            <person name="Sybren D.H."/>
            <person name="Raittz R.T."/>
            <person name="Weiss V.A."/>
            <person name="Leao A.C."/>
            <person name="Gomes R."/>
            <person name="De Souza E.M."/>
            <person name="Pedrosa F.O."/>
            <person name="Steffens M.B."/>
            <person name="Bombassaro A."/>
            <person name="Tadra-Sfeir M.Z."/>
            <person name="Moreno L.F."/>
            <person name="Najafzadeh M.J."/>
            <person name="Felipe M.S."/>
            <person name="Teixeira M."/>
            <person name="Sun J."/>
            <person name="Xi L."/>
            <person name="Castro M.A."/>
            <person name="Vicente V.A."/>
        </authorList>
    </citation>
    <scope>NUCLEOTIDE SEQUENCE [LARGE SCALE GENOMIC DNA]</scope>
    <source>
        <strain evidence="5 6">CBS 269.64</strain>
    </source>
</reference>
<evidence type="ECO:0000256" key="3">
    <source>
        <dbReference type="SAM" id="Phobius"/>
    </source>
</evidence>
<dbReference type="PANTHER" id="PTHR47843">
    <property type="entry name" value="BTB DOMAIN-CONTAINING PROTEIN-RELATED"/>
    <property type="match status" value="1"/>
</dbReference>
<feature type="compositionally biased region" description="Polar residues" evidence="2">
    <location>
        <begin position="688"/>
        <end position="707"/>
    </location>
</feature>
<sequence length="842" mass="91510">MSFVERQKHLLQSGEFSDFTLTVGGRDFRIHRSVVCPQSTTLRSLCAGSFQEGLEGRGTLAEEKADVVEKVLEFLYTGEYNPSTKGSEVGKPPKNKTDSLHQQSEELMVHVEVYLLAKYLNVSELMRHATSAFTAAAKENFRADALLEPFSRVLNNGADGDSGLRAQIFELCLENFARLPEDGELSQLLLQHEPIAWKMLSRQAQAHACQMEEAAEKHRVLEETLRTSQATIETLRQRIEETTGEYSMHTSYWVHVSQFILSTLPKRAPQSPKPASFQESTNDGLEPKASQQESPNFAAAGVTKGRGTTTGDILPIQTRAVGDLTDGKDLFARQDIPSLVSSAIGSDLFPPPFPFTPGIPPFPTAPEASFLTAVTSTPEPGSTLSSTSSPSTTVTDNLSSSTLGESTTTSVNPGGLLSQTSTASDPLSAARTASQSSTPNQSFPMTSAPARTTASSSLQHTASAPAVEASMNGTTESKCHGTLSQGQKAGIAIGTLVGATLILSLLYWFFRWRKGGRQGSIVRLGRHRHPESGETPWPRNQPFGILPDSPMAEAGLSNVPAWNHKNNIHAQPTMIVKARQSMPRSLRFLRTNPLGMNPVTPPASRPRTPSRKSLASSLFRRRSTTSTLRSVSVPPTEEQPVSMRGPHSLRPLFIPPFRLQPAASPASPSKTATKSVSASTRSFAGASATHSRPMSQQQRPRYPSTSPADRDPRSARAIFDRTRPRLPSKLSRSQSSTTNTTGSESLPQGARKDVPPPVPLWRGRVMPRQPLPTLSTLWERDKTLQAPNLSRDAHLDVLKASTKVRVRAAPSDDSDEDEDDEEDTPPLPPPKSPRMMPPRQVG</sequence>
<feature type="compositionally biased region" description="Basic and acidic residues" evidence="2">
    <location>
        <begin position="708"/>
        <end position="723"/>
    </location>
</feature>
<evidence type="ECO:0000256" key="2">
    <source>
        <dbReference type="SAM" id="MobiDB-lite"/>
    </source>
</evidence>
<feature type="region of interest" description="Disordered" evidence="2">
    <location>
        <begin position="590"/>
        <end position="767"/>
    </location>
</feature>
<feature type="domain" description="BTB" evidence="4">
    <location>
        <begin position="17"/>
        <end position="84"/>
    </location>
</feature>
<feature type="compositionally biased region" description="Polar residues" evidence="2">
    <location>
        <begin position="417"/>
        <end position="445"/>
    </location>
</feature>
<dbReference type="OrthoDB" id="6359816at2759"/>
<dbReference type="EMBL" id="LVCJ01000104">
    <property type="protein sequence ID" value="OAL26299.1"/>
    <property type="molecule type" value="Genomic_DNA"/>
</dbReference>
<keyword evidence="6" id="KW-1185">Reference proteome</keyword>
<dbReference type="Gene3D" id="3.30.710.10">
    <property type="entry name" value="Potassium Channel Kv1.1, Chain A"/>
    <property type="match status" value="1"/>
</dbReference>
<proteinExistence type="predicted"/>
<dbReference type="InterPro" id="IPR000210">
    <property type="entry name" value="BTB/POZ_dom"/>
</dbReference>
<feature type="compositionally biased region" description="Low complexity" evidence="2">
    <location>
        <begin position="446"/>
        <end position="457"/>
    </location>
</feature>
<dbReference type="InterPro" id="IPR011333">
    <property type="entry name" value="SKP1/BTB/POZ_sf"/>
</dbReference>
<evidence type="ECO:0000313" key="6">
    <source>
        <dbReference type="Proteomes" id="UP000185904"/>
    </source>
</evidence>
<feature type="compositionally biased region" description="Low complexity" evidence="2">
    <location>
        <begin position="605"/>
        <end position="632"/>
    </location>
</feature>
<dbReference type="SUPFAM" id="SSF54695">
    <property type="entry name" value="POZ domain"/>
    <property type="match status" value="1"/>
</dbReference>
<keyword evidence="1" id="KW-0175">Coiled coil</keyword>
<dbReference type="AlphaFoldDB" id="A0A178C8J8"/>
<feature type="compositionally biased region" description="Acidic residues" evidence="2">
    <location>
        <begin position="812"/>
        <end position="824"/>
    </location>
</feature>